<keyword evidence="8" id="KW-0472">Membrane</keyword>
<dbReference type="AlphaFoldDB" id="A0A665VJ02"/>
<evidence type="ECO:0000256" key="9">
    <source>
        <dbReference type="RuleBase" id="RU364016"/>
    </source>
</evidence>
<feature type="compositionally biased region" description="Basic and acidic residues" evidence="10">
    <location>
        <begin position="542"/>
        <end position="573"/>
    </location>
</feature>
<evidence type="ECO:0000256" key="5">
    <source>
        <dbReference type="ARBA" id="ARBA00022968"/>
    </source>
</evidence>
<dbReference type="InterPro" id="IPR051227">
    <property type="entry name" value="CS_glycosyltransferase"/>
</dbReference>
<feature type="compositionally biased region" description="Polar residues" evidence="10">
    <location>
        <begin position="363"/>
        <end position="382"/>
    </location>
</feature>
<evidence type="ECO:0000256" key="6">
    <source>
        <dbReference type="ARBA" id="ARBA00022989"/>
    </source>
</evidence>
<evidence type="ECO:0000256" key="4">
    <source>
        <dbReference type="ARBA" id="ARBA00022692"/>
    </source>
</evidence>
<feature type="compositionally biased region" description="Basic residues" evidence="10">
    <location>
        <begin position="397"/>
        <end position="412"/>
    </location>
</feature>
<feature type="compositionally biased region" description="Basic and acidic residues" evidence="10">
    <location>
        <begin position="383"/>
        <end position="396"/>
    </location>
</feature>
<keyword evidence="5 9" id="KW-0735">Signal-anchor</keyword>
<dbReference type="GO" id="GO:0032580">
    <property type="term" value="C:Golgi cisterna membrane"/>
    <property type="evidence" value="ECO:0007669"/>
    <property type="project" value="UniProtKB-SubCell"/>
</dbReference>
<keyword evidence="3 9" id="KW-0808">Transferase</keyword>
<dbReference type="SMART" id="SM00758">
    <property type="entry name" value="PA14"/>
    <property type="match status" value="1"/>
</dbReference>
<evidence type="ECO:0000313" key="13">
    <source>
        <dbReference type="Proteomes" id="UP000472264"/>
    </source>
</evidence>
<reference evidence="12" key="1">
    <citation type="submission" date="2021-04" db="EMBL/GenBank/DDBJ databases">
        <authorList>
            <consortium name="Wellcome Sanger Institute Data Sharing"/>
        </authorList>
    </citation>
    <scope>NUCLEOTIDE SEQUENCE [LARGE SCALE GENOMIC DNA]</scope>
</reference>
<protein>
    <recommendedName>
        <fullName evidence="9">Beta-1,4-N-acetylgalactosaminyltransferase</fullName>
        <ecNumber evidence="9">2.4.1.244</ecNumber>
    </recommendedName>
</protein>
<proteinExistence type="inferred from homology"/>
<reference evidence="12" key="3">
    <citation type="submission" date="2025-09" db="UniProtKB">
        <authorList>
            <consortium name="Ensembl"/>
        </authorList>
    </citation>
    <scope>IDENTIFICATION</scope>
</reference>
<evidence type="ECO:0000256" key="3">
    <source>
        <dbReference type="ARBA" id="ARBA00022679"/>
    </source>
</evidence>
<feature type="region of interest" description="Disordered" evidence="10">
    <location>
        <begin position="353"/>
        <end position="441"/>
    </location>
</feature>
<keyword evidence="6" id="KW-1133">Transmembrane helix</keyword>
<evidence type="ECO:0000313" key="12">
    <source>
        <dbReference type="Ensembl" id="ENSENLP00000031666.1"/>
    </source>
</evidence>
<sequence>MFNKWVRRDHQQSYSEDSAAWINSYVPQTWKPEYEGQANLHVFEDWCGGSTAELRKNLHYPLYPHSRTTVKKLAVSPRWTNYGLRIFGYLHPYTDGEFVFALSSEDNSELWLSTDESPLNLQLLAWVGKTGTEWTAPGEFDKYVSQSSRSVRLSSQRRYFFEVIHKQNNKGTDHVEVAWRLQDEGFRFMIIESKHISLYVNETNLLMSDVSHIPQTAASHLHTAARQPSSAADMLREDPRDNLYKGEIHVSKYLHGVLPDCSYKPSYTIKDFPLMRYQGLQFIHMSYIYPNDYTRLTNMESENSCFYARSTHYMEMFGFSRYMRLDLPERQEKGNIDNGSFFFEKEKFNNSMLQPQPEKQDESQLSQATQVSVRHQQTNQTELKLEGPVKKVEQGKSKLKRPTYKRKVKLLKTVKQTNPLRPDDREPLKAKEEPKPPAEHLSYKQNLIKSSPKMNQTQTHIINDSKLQPLRWNTTLTKTPRVVKQRTTATKEAKLQPGTNKQFSTPKRDFNRPVAKLNQRDIDTRNHLKGKQMKMNKPPQQDLEHGIHRDEIRDKDNRNKEANEEAHKKTQKRRDTWMGEQYYLWGAGGDFDVAGEEPPTPAPVFDPEVVWSQTFQVDNLNLQSRRSDLIDLSCNVSGNLLLHSSDALSIVKAFMEQLNKKHQGRFTLDRVVNVVKRLDGVQGSRYLLELELKDVNGQLVRLSQYIYTLIRHSRQRRRDSSFEKAKPELVLCNPVGFRWNPFATVHFVVPVKNQARWVQQLIADMEKLFRETGDDNFNLIIADYNSTDMDVRKALQKSSLPRYQYVKLSGNFERSAGLQAGINLINDDHSIVFLCDLHIDFPSFMIDTIRKHCVEGYMAFAPIVMRLDCGSPPSEARGYWEVNGFGLLAIYKSDLDAVGGMNTKEFTDRWGGEDWELLDRLVLFAVFSFSLNCIHTQLSLSWVNLT</sequence>
<dbReference type="GO" id="GO:0033842">
    <property type="term" value="F:N-acetyl-beta-glucosaminyl-derivative 4-beta-N-acetylgalactosaminyltransferase activity"/>
    <property type="evidence" value="ECO:0007669"/>
    <property type="project" value="UniProtKB-EC"/>
</dbReference>
<evidence type="ECO:0000256" key="1">
    <source>
        <dbReference type="ARBA" id="ARBA00004447"/>
    </source>
</evidence>
<comment type="catalytic activity">
    <reaction evidence="9">
        <text>an N-acetyl-beta-D-glucosaminyl derivative + UDP-N-acetyl-alpha-D-galactosamine = an N-acetyl-beta-D-galactosaminyl-(1-&gt;4)-N-acetyl-beta-D-glucosaminyl derivative + UDP + H(+)</text>
        <dbReference type="Rhea" id="RHEA:20493"/>
        <dbReference type="ChEBI" id="CHEBI:15378"/>
        <dbReference type="ChEBI" id="CHEBI:58223"/>
        <dbReference type="ChEBI" id="CHEBI:61631"/>
        <dbReference type="ChEBI" id="CHEBI:67138"/>
        <dbReference type="ChEBI" id="CHEBI:138027"/>
        <dbReference type="EC" id="2.4.1.244"/>
    </reaction>
</comment>
<dbReference type="Pfam" id="PF05679">
    <property type="entry name" value="CHGN"/>
    <property type="match status" value="1"/>
</dbReference>
<evidence type="ECO:0000256" key="8">
    <source>
        <dbReference type="ARBA" id="ARBA00023136"/>
    </source>
</evidence>
<gene>
    <name evidence="12" type="primary">b4galnt3b</name>
</gene>
<dbReference type="InterPro" id="IPR037524">
    <property type="entry name" value="PA14/GLEYA"/>
</dbReference>
<keyword evidence="7 9" id="KW-0333">Golgi apparatus</keyword>
<feature type="compositionally biased region" description="Basic and acidic residues" evidence="10">
    <location>
        <begin position="421"/>
        <end position="441"/>
    </location>
</feature>
<comment type="function">
    <text evidence="9">Transfers N-acetylgalactosamine (GalNAc) from UDP-GalNAc to N-acetylglucosamine-beta-benzyl with a beta-1,4-linkage to form N,N'-diacetyllactosediamine, GalNAc-beta-1,4-GlcNAc structures in N-linked glycans and probably O-linked glycans.</text>
</comment>
<evidence type="ECO:0000259" key="11">
    <source>
        <dbReference type="PROSITE" id="PS51820"/>
    </source>
</evidence>
<keyword evidence="4" id="KW-0812">Transmembrane</keyword>
<feature type="region of interest" description="Disordered" evidence="10">
    <location>
        <begin position="529"/>
        <end position="573"/>
    </location>
</feature>
<comment type="similarity">
    <text evidence="2 9">Belongs to the chondroitin N-acetylgalactosaminyltransferase family.</text>
</comment>
<reference evidence="12" key="2">
    <citation type="submission" date="2025-08" db="UniProtKB">
        <authorList>
            <consortium name="Ensembl"/>
        </authorList>
    </citation>
    <scope>IDENTIFICATION</scope>
</reference>
<dbReference type="InterPro" id="IPR011658">
    <property type="entry name" value="PA14_dom"/>
</dbReference>
<dbReference type="PROSITE" id="PS51820">
    <property type="entry name" value="PA14"/>
    <property type="match status" value="1"/>
</dbReference>
<accession>A0A665VJ02</accession>
<name>A0A665VJ02_ECHNA</name>
<evidence type="ECO:0000256" key="10">
    <source>
        <dbReference type="SAM" id="MobiDB-lite"/>
    </source>
</evidence>
<comment type="subcellular location">
    <subcellularLocation>
        <location evidence="1 9">Golgi apparatus</location>
        <location evidence="1 9">Golgi stack membrane</location>
        <topology evidence="1 9">Single-pass type II membrane protein</topology>
    </subcellularLocation>
</comment>
<dbReference type="PANTHER" id="PTHR12369:SF15">
    <property type="entry name" value="BETA-1,4-N-ACETYLGALACTOSAMINYLTRANSFERASE 3"/>
    <property type="match status" value="1"/>
</dbReference>
<organism evidence="12 13">
    <name type="scientific">Echeneis naucrates</name>
    <name type="common">Live sharksucker</name>
    <dbReference type="NCBI Taxonomy" id="173247"/>
    <lineage>
        <taxon>Eukaryota</taxon>
        <taxon>Metazoa</taxon>
        <taxon>Chordata</taxon>
        <taxon>Craniata</taxon>
        <taxon>Vertebrata</taxon>
        <taxon>Euteleostomi</taxon>
        <taxon>Actinopterygii</taxon>
        <taxon>Neopterygii</taxon>
        <taxon>Teleostei</taxon>
        <taxon>Neoteleostei</taxon>
        <taxon>Acanthomorphata</taxon>
        <taxon>Carangaria</taxon>
        <taxon>Carangiformes</taxon>
        <taxon>Echeneidae</taxon>
        <taxon>Echeneis</taxon>
    </lineage>
</organism>
<dbReference type="PANTHER" id="PTHR12369">
    <property type="entry name" value="CHONDROITIN SYNTHASE"/>
    <property type="match status" value="1"/>
</dbReference>
<evidence type="ECO:0000256" key="7">
    <source>
        <dbReference type="ARBA" id="ARBA00023034"/>
    </source>
</evidence>
<dbReference type="SUPFAM" id="SSF53448">
    <property type="entry name" value="Nucleotide-diphospho-sugar transferases"/>
    <property type="match status" value="1"/>
</dbReference>
<dbReference type="EC" id="2.4.1.244" evidence="9"/>
<dbReference type="Gene3D" id="3.90.550.10">
    <property type="entry name" value="Spore Coat Polysaccharide Biosynthesis Protein SpsA, Chain A"/>
    <property type="match status" value="1"/>
</dbReference>
<dbReference type="Proteomes" id="UP000472264">
    <property type="component" value="Chromosome 16"/>
</dbReference>
<dbReference type="Ensembl" id="ENSENLT00000032576.1">
    <property type="protein sequence ID" value="ENSENLP00000031666.1"/>
    <property type="gene ID" value="ENSENLG00000013914.1"/>
</dbReference>
<keyword evidence="13" id="KW-1185">Reference proteome</keyword>
<dbReference type="InterPro" id="IPR008428">
    <property type="entry name" value="Chond_GalNAc"/>
</dbReference>
<dbReference type="InterPro" id="IPR029044">
    <property type="entry name" value="Nucleotide-diphossugar_trans"/>
</dbReference>
<evidence type="ECO:0000256" key="2">
    <source>
        <dbReference type="ARBA" id="ARBA00009239"/>
    </source>
</evidence>
<feature type="domain" description="PA14" evidence="11">
    <location>
        <begin position="33"/>
        <end position="194"/>
    </location>
</feature>
<dbReference type="CDD" id="cd00761">
    <property type="entry name" value="Glyco_tranf_GTA_type"/>
    <property type="match status" value="1"/>
</dbReference>